<evidence type="ECO:0000313" key="4">
    <source>
        <dbReference type="Proteomes" id="UP000800035"/>
    </source>
</evidence>
<dbReference type="PROSITE" id="PS50089">
    <property type="entry name" value="ZF_RING_2"/>
    <property type="match status" value="1"/>
</dbReference>
<dbReference type="GO" id="GO:0008270">
    <property type="term" value="F:zinc ion binding"/>
    <property type="evidence" value="ECO:0007669"/>
    <property type="project" value="UniProtKB-KW"/>
</dbReference>
<name>A0A6A5TL55_9PLEO</name>
<protein>
    <recommendedName>
        <fullName evidence="2">RING-type domain-containing protein</fullName>
    </recommendedName>
</protein>
<dbReference type="Gene3D" id="3.30.40.10">
    <property type="entry name" value="Zinc/RING finger domain, C3HC4 (zinc finger)"/>
    <property type="match status" value="1"/>
</dbReference>
<dbReference type="SUPFAM" id="SSF57850">
    <property type="entry name" value="RING/U-box"/>
    <property type="match status" value="1"/>
</dbReference>
<dbReference type="OrthoDB" id="3690055at2759"/>
<dbReference type="InterPro" id="IPR013083">
    <property type="entry name" value="Znf_RING/FYVE/PHD"/>
</dbReference>
<evidence type="ECO:0000313" key="3">
    <source>
        <dbReference type="EMBL" id="KAF1952442.1"/>
    </source>
</evidence>
<proteinExistence type="predicted"/>
<organism evidence="3 4">
    <name type="scientific">Byssothecium circinans</name>
    <dbReference type="NCBI Taxonomy" id="147558"/>
    <lineage>
        <taxon>Eukaryota</taxon>
        <taxon>Fungi</taxon>
        <taxon>Dikarya</taxon>
        <taxon>Ascomycota</taxon>
        <taxon>Pezizomycotina</taxon>
        <taxon>Dothideomycetes</taxon>
        <taxon>Pleosporomycetidae</taxon>
        <taxon>Pleosporales</taxon>
        <taxon>Massarineae</taxon>
        <taxon>Massarinaceae</taxon>
        <taxon>Byssothecium</taxon>
    </lineage>
</organism>
<accession>A0A6A5TL55</accession>
<evidence type="ECO:0000256" key="1">
    <source>
        <dbReference type="PROSITE-ProRule" id="PRU00175"/>
    </source>
</evidence>
<feature type="domain" description="RING-type" evidence="2">
    <location>
        <begin position="27"/>
        <end position="100"/>
    </location>
</feature>
<dbReference type="Pfam" id="PF13639">
    <property type="entry name" value="zf-RING_2"/>
    <property type="match status" value="1"/>
</dbReference>
<sequence>MPSSFVTAFEFLTHGIEGHAPAQAEDCNICLNPLITTQIQNATPDPFRDVLSYFIKRNKLSMPIQPEPEPAVQIKQCGHIFGINCLMTWFEENETCPMCRVVLFGDVHLLNDAMRTINYVNEVVRRLRELRRLQRLVAAM</sequence>
<evidence type="ECO:0000259" key="2">
    <source>
        <dbReference type="PROSITE" id="PS50089"/>
    </source>
</evidence>
<reference evidence="3" key="1">
    <citation type="journal article" date="2020" name="Stud. Mycol.">
        <title>101 Dothideomycetes genomes: a test case for predicting lifestyles and emergence of pathogens.</title>
        <authorList>
            <person name="Haridas S."/>
            <person name="Albert R."/>
            <person name="Binder M."/>
            <person name="Bloem J."/>
            <person name="Labutti K."/>
            <person name="Salamov A."/>
            <person name="Andreopoulos B."/>
            <person name="Baker S."/>
            <person name="Barry K."/>
            <person name="Bills G."/>
            <person name="Bluhm B."/>
            <person name="Cannon C."/>
            <person name="Castanera R."/>
            <person name="Culley D."/>
            <person name="Daum C."/>
            <person name="Ezra D."/>
            <person name="Gonzalez J."/>
            <person name="Henrissat B."/>
            <person name="Kuo A."/>
            <person name="Liang C."/>
            <person name="Lipzen A."/>
            <person name="Lutzoni F."/>
            <person name="Magnuson J."/>
            <person name="Mondo S."/>
            <person name="Nolan M."/>
            <person name="Ohm R."/>
            <person name="Pangilinan J."/>
            <person name="Park H.-J."/>
            <person name="Ramirez L."/>
            <person name="Alfaro M."/>
            <person name="Sun H."/>
            <person name="Tritt A."/>
            <person name="Yoshinaga Y."/>
            <person name="Zwiers L.-H."/>
            <person name="Turgeon B."/>
            <person name="Goodwin S."/>
            <person name="Spatafora J."/>
            <person name="Crous P."/>
            <person name="Grigoriev I."/>
        </authorList>
    </citation>
    <scope>NUCLEOTIDE SEQUENCE</scope>
    <source>
        <strain evidence="3">CBS 675.92</strain>
    </source>
</reference>
<gene>
    <name evidence="3" type="ORF">CC80DRAFT_572064</name>
</gene>
<keyword evidence="1" id="KW-0862">Zinc</keyword>
<dbReference type="InterPro" id="IPR001841">
    <property type="entry name" value="Znf_RING"/>
</dbReference>
<keyword evidence="1" id="KW-0863">Zinc-finger</keyword>
<dbReference type="EMBL" id="ML977010">
    <property type="protein sequence ID" value="KAF1952442.1"/>
    <property type="molecule type" value="Genomic_DNA"/>
</dbReference>
<dbReference type="AlphaFoldDB" id="A0A6A5TL55"/>
<keyword evidence="4" id="KW-1185">Reference proteome</keyword>
<keyword evidence="1" id="KW-0479">Metal-binding</keyword>
<dbReference type="Proteomes" id="UP000800035">
    <property type="component" value="Unassembled WGS sequence"/>
</dbReference>